<dbReference type="PANTHER" id="PTHR12924">
    <property type="entry name" value="TRANSLOCON-ASSOCIATED PROTEIN, ALPHA SUBUNIT"/>
    <property type="match status" value="1"/>
</dbReference>
<proteinExistence type="inferred from homology"/>
<dbReference type="PANTHER" id="PTHR12924:SF0">
    <property type="entry name" value="TRANSLOCON-ASSOCIATED PROTEIN SUBUNIT ALPHA"/>
    <property type="match status" value="1"/>
</dbReference>
<name>A0A1Y1IMY7_KLENI</name>
<keyword evidence="11" id="KW-1185">Reference proteome</keyword>
<comment type="similarity">
    <text evidence="7">Belongs to the TRAP-alpha family.</text>
</comment>
<keyword evidence="3 7" id="KW-0732">Signal</keyword>
<reference evidence="10 11" key="1">
    <citation type="journal article" date="2014" name="Nat. Commun.">
        <title>Klebsormidium flaccidum genome reveals primary factors for plant terrestrial adaptation.</title>
        <authorList>
            <person name="Hori K."/>
            <person name="Maruyama F."/>
            <person name="Fujisawa T."/>
            <person name="Togashi T."/>
            <person name="Yamamoto N."/>
            <person name="Seo M."/>
            <person name="Sato S."/>
            <person name="Yamada T."/>
            <person name="Mori H."/>
            <person name="Tajima N."/>
            <person name="Moriyama T."/>
            <person name="Ikeuchi M."/>
            <person name="Watanabe M."/>
            <person name="Wada H."/>
            <person name="Kobayashi K."/>
            <person name="Saito M."/>
            <person name="Masuda T."/>
            <person name="Sasaki-Sekimoto Y."/>
            <person name="Mashiguchi K."/>
            <person name="Awai K."/>
            <person name="Shimojima M."/>
            <person name="Masuda S."/>
            <person name="Iwai M."/>
            <person name="Nobusawa T."/>
            <person name="Narise T."/>
            <person name="Kondo S."/>
            <person name="Saito H."/>
            <person name="Sato R."/>
            <person name="Murakawa M."/>
            <person name="Ihara Y."/>
            <person name="Oshima-Yamada Y."/>
            <person name="Ohtaka K."/>
            <person name="Satoh M."/>
            <person name="Sonobe K."/>
            <person name="Ishii M."/>
            <person name="Ohtani R."/>
            <person name="Kanamori-Sato M."/>
            <person name="Honoki R."/>
            <person name="Miyazaki D."/>
            <person name="Mochizuki H."/>
            <person name="Umetsu J."/>
            <person name="Higashi K."/>
            <person name="Shibata D."/>
            <person name="Kamiya Y."/>
            <person name="Sato N."/>
            <person name="Nakamura Y."/>
            <person name="Tabata S."/>
            <person name="Ida S."/>
            <person name="Kurokawa K."/>
            <person name="Ohta H."/>
        </authorList>
    </citation>
    <scope>NUCLEOTIDE SEQUENCE [LARGE SCALE GENOMIC DNA]</scope>
    <source>
        <strain evidence="10 11">NIES-2285</strain>
    </source>
</reference>
<feature type="transmembrane region" description="Helical" evidence="7">
    <location>
        <begin position="200"/>
        <end position="218"/>
    </location>
</feature>
<evidence type="ECO:0000256" key="1">
    <source>
        <dbReference type="ARBA" id="ARBA00004115"/>
    </source>
</evidence>
<comment type="function">
    <text evidence="7">TRAP proteins are part of a complex whose function is to bind calcium to the ER membrane and thereby regulate the retention of ER resident proteins. May be involved in the recycling of the translocation apparatus after completion of the translocation process or may function as a membrane-bound chaperone facilitating folding of translocated proteins.</text>
</comment>
<comment type="domain">
    <text evidence="7">Shows a remarkable charge distribution with the N-terminus being highly negatively charged, and the cytoplasmic C-terminus positively charged.</text>
</comment>
<gene>
    <name evidence="10" type="ORF">KFL_007920010</name>
</gene>
<dbReference type="InterPro" id="IPR005595">
    <property type="entry name" value="TRAP_alpha"/>
</dbReference>
<dbReference type="EMBL" id="DF237741">
    <property type="protein sequence ID" value="GAQ91472.1"/>
    <property type="molecule type" value="Genomic_DNA"/>
</dbReference>
<sequence length="271" mass="29930">MASRKQWTFWALLFASLLLSSCVLRAAAAVDDDDVYEDDEEEVDLPPMEEEVTAPPERVQPQTITMYPEGLPGVETVFVFPNNVQRQVPAGAPVDLLVGLANNGDSSITVKMIAGYLSYSRDYSQVIQNFTQFPFDTTVEPGEQHSFAYTFATHKLLQPHEFGFTAAVYYESDGAVHSNVFYNGTVEVVEPSGILSGENAFLALLALALLSLLGYWAYSQVQKLTKKKGGRRKVVETGTRSDASDNEWLKGTSADPRRRSSGTIKVTKKKE</sequence>
<dbReference type="Proteomes" id="UP000054558">
    <property type="component" value="Unassembled WGS sequence"/>
</dbReference>
<dbReference type="GO" id="GO:0005789">
    <property type="term" value="C:endoplasmic reticulum membrane"/>
    <property type="evidence" value="ECO:0007669"/>
    <property type="project" value="UniProtKB-SubCell"/>
</dbReference>
<evidence type="ECO:0000256" key="7">
    <source>
        <dbReference type="RuleBase" id="RU368074"/>
    </source>
</evidence>
<keyword evidence="4 7" id="KW-0256">Endoplasmic reticulum</keyword>
<evidence type="ECO:0000256" key="3">
    <source>
        <dbReference type="ARBA" id="ARBA00022729"/>
    </source>
</evidence>
<dbReference type="STRING" id="105231.A0A1Y1IMY7"/>
<keyword evidence="7" id="KW-0106">Calcium</keyword>
<feature type="chain" id="PRO_5012688591" description="Translocon-associated protein subunit alpha" evidence="9">
    <location>
        <begin position="29"/>
        <end position="271"/>
    </location>
</feature>
<evidence type="ECO:0000256" key="4">
    <source>
        <dbReference type="ARBA" id="ARBA00022824"/>
    </source>
</evidence>
<dbReference type="PROSITE" id="PS51257">
    <property type="entry name" value="PROKAR_LIPOPROTEIN"/>
    <property type="match status" value="1"/>
</dbReference>
<evidence type="ECO:0000313" key="10">
    <source>
        <dbReference type="EMBL" id="GAQ91472.1"/>
    </source>
</evidence>
<dbReference type="OrthoDB" id="1926781at2759"/>
<dbReference type="AlphaFoldDB" id="A0A1Y1IMY7"/>
<dbReference type="GO" id="GO:0005783">
    <property type="term" value="C:endoplasmic reticulum"/>
    <property type="evidence" value="ECO:0000318"/>
    <property type="project" value="GO_Central"/>
</dbReference>
<dbReference type="Pfam" id="PF03896">
    <property type="entry name" value="TRAP_alpha"/>
    <property type="match status" value="1"/>
</dbReference>
<keyword evidence="5 7" id="KW-1133">Transmembrane helix</keyword>
<evidence type="ECO:0000256" key="9">
    <source>
        <dbReference type="SAM" id="SignalP"/>
    </source>
</evidence>
<protein>
    <recommendedName>
        <fullName evidence="7">Translocon-associated protein subunit alpha</fullName>
        <shortName evidence="7">TRAP-alpha</shortName>
    </recommendedName>
    <alternativeName>
        <fullName evidence="7">Signal sequence receptor subunit alpha</fullName>
    </alternativeName>
</protein>
<feature type="region of interest" description="Disordered" evidence="8">
    <location>
        <begin position="231"/>
        <end position="271"/>
    </location>
</feature>
<feature type="signal peptide" evidence="9">
    <location>
        <begin position="1"/>
        <end position="28"/>
    </location>
</feature>
<organism evidence="10 11">
    <name type="scientific">Klebsormidium nitens</name>
    <name type="common">Green alga</name>
    <name type="synonym">Ulothrix nitens</name>
    <dbReference type="NCBI Taxonomy" id="105231"/>
    <lineage>
        <taxon>Eukaryota</taxon>
        <taxon>Viridiplantae</taxon>
        <taxon>Streptophyta</taxon>
        <taxon>Klebsormidiophyceae</taxon>
        <taxon>Klebsormidiales</taxon>
        <taxon>Klebsormidiaceae</taxon>
        <taxon>Klebsormidium</taxon>
    </lineage>
</organism>
<keyword evidence="6 7" id="KW-0472">Membrane</keyword>
<evidence type="ECO:0000256" key="5">
    <source>
        <dbReference type="ARBA" id="ARBA00022989"/>
    </source>
</evidence>
<keyword evidence="2 7" id="KW-0812">Transmembrane</keyword>
<dbReference type="OMA" id="TFPYSFT"/>
<evidence type="ECO:0000256" key="2">
    <source>
        <dbReference type="ARBA" id="ARBA00022692"/>
    </source>
</evidence>
<accession>A0A1Y1IMY7</accession>
<evidence type="ECO:0000256" key="8">
    <source>
        <dbReference type="SAM" id="MobiDB-lite"/>
    </source>
</evidence>
<evidence type="ECO:0000256" key="6">
    <source>
        <dbReference type="ARBA" id="ARBA00023136"/>
    </source>
</evidence>
<evidence type="ECO:0000313" key="11">
    <source>
        <dbReference type="Proteomes" id="UP000054558"/>
    </source>
</evidence>
<comment type="subunit">
    <text evidence="7">Heterotetramer of TRAP-alpha, TRAP-beta, TRAP-delta and TRAP-gamma.</text>
</comment>
<comment type="subcellular location">
    <subcellularLocation>
        <location evidence="1 7">Endoplasmic reticulum membrane</location>
        <topology evidence="1 7">Single-pass type I membrane protein</topology>
    </subcellularLocation>
</comment>